<gene>
    <name evidence="2" type="ORF">PBRA_003768</name>
</gene>
<evidence type="ECO:0000313" key="2">
    <source>
        <dbReference type="EMBL" id="CEO94955.1"/>
    </source>
</evidence>
<dbReference type="AlphaFoldDB" id="A0A0G4IIM2"/>
<feature type="region of interest" description="Disordered" evidence="1">
    <location>
        <begin position="60"/>
        <end position="80"/>
    </location>
</feature>
<keyword evidence="3" id="KW-1185">Reference proteome</keyword>
<evidence type="ECO:0000313" key="3">
    <source>
        <dbReference type="Proteomes" id="UP000039324"/>
    </source>
</evidence>
<dbReference type="Proteomes" id="UP000039324">
    <property type="component" value="Unassembled WGS sequence"/>
</dbReference>
<feature type="region of interest" description="Disordered" evidence="1">
    <location>
        <begin position="185"/>
        <end position="240"/>
    </location>
</feature>
<accession>A0A0G4IIM2</accession>
<sequence length="240" mass="25545">MFQAPPDSVLLSHSKPYTVDVAGLRRPDRERTVVVDGESLSVVTERFVYSPSGLKRQAGPWGGFSHAASAEPRPSGDISTAQKDVYEDDEWVLEMGGELDFVGMAVETRVMSNMQDSSLMSVLAITDEAGCPLTPTAESCDDDGAIRDDDVADPDQDMVIDERNDLGAPAEHDEHVEQLSRAVASGGLPSAAEASVGDHTTMVDVPAKPDSAEDPSTHSGQEGSDDEISGERMPLPCVIC</sequence>
<protein>
    <submittedName>
        <fullName evidence="2">Uncharacterized protein</fullName>
    </submittedName>
</protein>
<proteinExistence type="predicted"/>
<name>A0A0G4IIM2_PLABS</name>
<reference evidence="2 3" key="1">
    <citation type="submission" date="2015-02" db="EMBL/GenBank/DDBJ databases">
        <authorList>
            <person name="Chooi Y.-H."/>
        </authorList>
    </citation>
    <scope>NUCLEOTIDE SEQUENCE [LARGE SCALE GENOMIC DNA]</scope>
    <source>
        <strain evidence="2">E3</strain>
    </source>
</reference>
<organism evidence="2 3">
    <name type="scientific">Plasmodiophora brassicae</name>
    <name type="common">Clubroot disease agent</name>
    <dbReference type="NCBI Taxonomy" id="37360"/>
    <lineage>
        <taxon>Eukaryota</taxon>
        <taxon>Sar</taxon>
        <taxon>Rhizaria</taxon>
        <taxon>Endomyxa</taxon>
        <taxon>Phytomyxea</taxon>
        <taxon>Plasmodiophorida</taxon>
        <taxon>Plasmodiophoridae</taxon>
        <taxon>Plasmodiophora</taxon>
    </lineage>
</organism>
<dbReference type="EMBL" id="CDSF01000002">
    <property type="protein sequence ID" value="CEO94955.1"/>
    <property type="molecule type" value="Genomic_DNA"/>
</dbReference>
<evidence type="ECO:0000256" key="1">
    <source>
        <dbReference type="SAM" id="MobiDB-lite"/>
    </source>
</evidence>